<keyword evidence="4 7" id="KW-0274">FAD</keyword>
<dbReference type="InterPro" id="IPR036250">
    <property type="entry name" value="AcylCo_DH-like_C"/>
</dbReference>
<dbReference type="RefSeq" id="WP_092273232.1">
    <property type="nucleotide sequence ID" value="NZ_BJOE01000077.1"/>
</dbReference>
<dbReference type="InterPro" id="IPR037069">
    <property type="entry name" value="AcylCoA_DH/ox_N_sf"/>
</dbReference>
<feature type="domain" description="Acyl-CoA oxidase/dehydrogenase middle" evidence="9">
    <location>
        <begin position="146"/>
        <end position="239"/>
    </location>
</feature>
<feature type="domain" description="Acyl-CoA dehydrogenase/oxidase C-terminal" evidence="8">
    <location>
        <begin position="251"/>
        <end position="414"/>
    </location>
</feature>
<comment type="similarity">
    <text evidence="2 7">Belongs to the acyl-CoA dehydrogenase family.</text>
</comment>
<dbReference type="EMBL" id="FORT01000014">
    <property type="protein sequence ID" value="SFK49228.1"/>
    <property type="molecule type" value="Genomic_DNA"/>
</dbReference>
<dbReference type="FunFam" id="1.10.540.10:FF:000001">
    <property type="entry name" value="Very long-chain-specific acyl-CoA dehydrogenase, mitochondrial"/>
    <property type="match status" value="1"/>
</dbReference>
<dbReference type="Pfam" id="PF21263">
    <property type="entry name" value="Acyl-CoA-dh_C"/>
    <property type="match status" value="1"/>
</dbReference>
<comment type="catalytic activity">
    <reaction evidence="6">
        <text>a 2,3-saturated acyl-CoA + A = a 2,3-dehydroacyl-CoA + AH2</text>
        <dbReference type="Rhea" id="RHEA:48608"/>
        <dbReference type="ChEBI" id="CHEBI:13193"/>
        <dbReference type="ChEBI" id="CHEBI:17499"/>
        <dbReference type="ChEBI" id="CHEBI:60015"/>
        <dbReference type="ChEBI" id="CHEBI:65111"/>
    </reaction>
</comment>
<dbReference type="FunFam" id="2.40.110.10:FF:000006">
    <property type="entry name" value="very long-chain specific acyl-CoA dehydrogenase, mitochondrial"/>
    <property type="match status" value="1"/>
</dbReference>
<keyword evidence="13" id="KW-1185">Reference proteome</keyword>
<dbReference type="AlphaFoldDB" id="A0A1I3ZYS4"/>
<evidence type="ECO:0000256" key="5">
    <source>
        <dbReference type="ARBA" id="ARBA00023002"/>
    </source>
</evidence>
<dbReference type="PANTHER" id="PTHR43884">
    <property type="entry name" value="ACYL-COA DEHYDROGENASE"/>
    <property type="match status" value="1"/>
</dbReference>
<evidence type="ECO:0000256" key="4">
    <source>
        <dbReference type="ARBA" id="ARBA00022827"/>
    </source>
</evidence>
<dbReference type="Pfam" id="PF00441">
    <property type="entry name" value="Acyl-CoA_dh_1"/>
    <property type="match status" value="1"/>
</dbReference>
<proteinExistence type="inferred from homology"/>
<dbReference type="GO" id="GO:0003995">
    <property type="term" value="F:acyl-CoA dehydrogenase activity"/>
    <property type="evidence" value="ECO:0007669"/>
    <property type="project" value="InterPro"/>
</dbReference>
<accession>A0A1I3ZYS4</accession>
<gene>
    <name evidence="12" type="ORF">SAMN05518846_11465</name>
</gene>
<dbReference type="PANTHER" id="PTHR43884:SF12">
    <property type="entry name" value="ISOVALERYL-COA DEHYDROGENASE, MITOCHONDRIAL-RELATED"/>
    <property type="match status" value="1"/>
</dbReference>
<feature type="domain" description="Acyl-CoA dehydrogenase-like C-terminal" evidence="11">
    <location>
        <begin position="462"/>
        <end position="564"/>
    </location>
</feature>
<organism evidence="12 13">
    <name type="scientific">Brevibacillus centrosporus</name>
    <dbReference type="NCBI Taxonomy" id="54910"/>
    <lineage>
        <taxon>Bacteria</taxon>
        <taxon>Bacillati</taxon>
        <taxon>Bacillota</taxon>
        <taxon>Bacilli</taxon>
        <taxon>Bacillales</taxon>
        <taxon>Paenibacillaceae</taxon>
        <taxon>Brevibacillus</taxon>
    </lineage>
</organism>
<evidence type="ECO:0000256" key="7">
    <source>
        <dbReference type="RuleBase" id="RU362125"/>
    </source>
</evidence>
<feature type="domain" description="Acyl-CoA dehydrogenase/oxidase N-terminal" evidence="10">
    <location>
        <begin position="30"/>
        <end position="141"/>
    </location>
</feature>
<dbReference type="InterPro" id="IPR006091">
    <property type="entry name" value="Acyl-CoA_Oxase/DH_mid-dom"/>
</dbReference>
<comment type="cofactor">
    <cofactor evidence="1 7">
        <name>FAD</name>
        <dbReference type="ChEBI" id="CHEBI:57692"/>
    </cofactor>
</comment>
<evidence type="ECO:0000256" key="2">
    <source>
        <dbReference type="ARBA" id="ARBA00009347"/>
    </source>
</evidence>
<dbReference type="PROSITE" id="PS00072">
    <property type="entry name" value="ACYL_COA_DH_1"/>
    <property type="match status" value="1"/>
</dbReference>
<keyword evidence="5 7" id="KW-0560">Oxidoreductase</keyword>
<dbReference type="Pfam" id="PF02770">
    <property type="entry name" value="Acyl-CoA_dh_M"/>
    <property type="match status" value="1"/>
</dbReference>
<dbReference type="Pfam" id="PF02771">
    <property type="entry name" value="Acyl-CoA_dh_N"/>
    <property type="match status" value="1"/>
</dbReference>
<name>A0A1I3ZYS4_9BACL</name>
<evidence type="ECO:0000259" key="10">
    <source>
        <dbReference type="Pfam" id="PF02771"/>
    </source>
</evidence>
<evidence type="ECO:0000256" key="6">
    <source>
        <dbReference type="ARBA" id="ARBA00052546"/>
    </source>
</evidence>
<protein>
    <submittedName>
        <fullName evidence="12">Acyl-CoA dehydrogenase</fullName>
    </submittedName>
</protein>
<reference evidence="13" key="1">
    <citation type="submission" date="2016-10" db="EMBL/GenBank/DDBJ databases">
        <authorList>
            <person name="Varghese N."/>
            <person name="Submissions S."/>
        </authorList>
    </citation>
    <scope>NUCLEOTIDE SEQUENCE [LARGE SCALE GENOMIC DNA]</scope>
    <source>
        <strain evidence="13">OK042</strain>
    </source>
</reference>
<dbReference type="InterPro" id="IPR046373">
    <property type="entry name" value="Acyl-CoA_Oxase/DH_mid-dom_sf"/>
</dbReference>
<evidence type="ECO:0000313" key="12">
    <source>
        <dbReference type="EMBL" id="SFK49228.1"/>
    </source>
</evidence>
<evidence type="ECO:0000259" key="8">
    <source>
        <dbReference type="Pfam" id="PF00441"/>
    </source>
</evidence>
<dbReference type="Proteomes" id="UP000198915">
    <property type="component" value="Unassembled WGS sequence"/>
</dbReference>
<dbReference type="FunFam" id="1.20.140.10:FF:000019">
    <property type="entry name" value="Acyl-CoA dehydrogenase"/>
    <property type="match status" value="1"/>
</dbReference>
<dbReference type="InterPro" id="IPR009100">
    <property type="entry name" value="AcylCoA_DH/oxidase_NM_dom_sf"/>
</dbReference>
<dbReference type="GO" id="GO:0050660">
    <property type="term" value="F:flavin adenine dinucleotide binding"/>
    <property type="evidence" value="ECO:0007669"/>
    <property type="project" value="InterPro"/>
</dbReference>
<evidence type="ECO:0000259" key="9">
    <source>
        <dbReference type="Pfam" id="PF02770"/>
    </source>
</evidence>
<evidence type="ECO:0000259" key="11">
    <source>
        <dbReference type="Pfam" id="PF21263"/>
    </source>
</evidence>
<dbReference type="SUPFAM" id="SSF47203">
    <property type="entry name" value="Acyl-CoA dehydrogenase C-terminal domain-like"/>
    <property type="match status" value="1"/>
</dbReference>
<dbReference type="InterPro" id="IPR006089">
    <property type="entry name" value="Acyl-CoA_DH_CS"/>
</dbReference>
<dbReference type="InterPro" id="IPR009075">
    <property type="entry name" value="AcylCo_DH/oxidase_C"/>
</dbReference>
<dbReference type="Gene3D" id="1.10.540.10">
    <property type="entry name" value="Acyl-CoA dehydrogenase/oxidase, N-terminal domain"/>
    <property type="match status" value="1"/>
</dbReference>
<evidence type="ECO:0000313" key="13">
    <source>
        <dbReference type="Proteomes" id="UP000198915"/>
    </source>
</evidence>
<dbReference type="InterPro" id="IPR013786">
    <property type="entry name" value="AcylCoA_DH/ox_N"/>
</dbReference>
<evidence type="ECO:0000256" key="1">
    <source>
        <dbReference type="ARBA" id="ARBA00001974"/>
    </source>
</evidence>
<dbReference type="STRING" id="1884381.SAMN05518846_11465"/>
<dbReference type="Gene3D" id="2.40.110.10">
    <property type="entry name" value="Butyryl-CoA Dehydrogenase, subunit A, domain 2"/>
    <property type="match status" value="1"/>
</dbReference>
<sequence length="592" mass="65056">MADTKELIRGGSFLIDAGSADDVFVPEEYTEEQKMIAKTTEDFIHNEVRPHLEELENHHFDISVRLLKEAGELGLLAGDVPEKYEGLGLDKVSTALVTEKFALARGFALSYGAHVGIGSLPIVYFGNDDQKRRYLPDLASGARIAAYCLTEPGSGSDALGAKTTATLSADGTHYLLNGEKQWITNAGFADVFIVYAKVDGEKFTAFIVERTFPGVSFGAEEKKMGIKSSSTRTVILQDVAVPVENVLGEVGRGHVIAFNILNVGRYKLAVGAVGSAKHALSIATSYAKDRKQFKTPIANFTLIKNKLANMALKTYAAESSVYRTVGMFDTALSRLGEKVDEGQEVAKAIADYAIECSINKVFATEVLDYCVDEGVQIHGGYGFMSEYEIENMYRDSRINRIFEGTNEINRLLIPDTLVKKAMKGELPLLQAAATLQQELMSYYPQEIEDAPLAAEKHLLDMTRKIILMVAGSALMKYQQAISKEQELLAFAADMLIELYAMDSVVKRTEKAIAAGGLENEQQKLDLTVGYVQEAFDRVEAWAKEALAAMEEGDDLRLRLSILKKLTRRTPVNTVHLKRAIADRVIEAGGYVL</sequence>
<keyword evidence="3 7" id="KW-0285">Flavoprotein</keyword>
<dbReference type="SUPFAM" id="SSF56645">
    <property type="entry name" value="Acyl-CoA dehydrogenase NM domain-like"/>
    <property type="match status" value="1"/>
</dbReference>
<evidence type="ECO:0000256" key="3">
    <source>
        <dbReference type="ARBA" id="ARBA00022630"/>
    </source>
</evidence>
<dbReference type="Gene3D" id="1.20.140.10">
    <property type="entry name" value="Butyryl-CoA Dehydrogenase, subunit A, domain 3"/>
    <property type="match status" value="2"/>
</dbReference>
<dbReference type="InterPro" id="IPR049426">
    <property type="entry name" value="Acyl-CoA-dh-like_C"/>
</dbReference>